<name>A0ABD5XRJ4_9EURY</name>
<reference evidence="2 3" key="1">
    <citation type="journal article" date="2019" name="Int. J. Syst. Evol. Microbiol.">
        <title>The Global Catalogue of Microorganisms (GCM) 10K type strain sequencing project: providing services to taxonomists for standard genome sequencing and annotation.</title>
        <authorList>
            <consortium name="The Broad Institute Genomics Platform"/>
            <consortium name="The Broad Institute Genome Sequencing Center for Infectious Disease"/>
            <person name="Wu L."/>
            <person name="Ma J."/>
        </authorList>
    </citation>
    <scope>NUCLEOTIDE SEQUENCE [LARGE SCALE GENOMIC DNA]</scope>
    <source>
        <strain evidence="2 3">DT92</strain>
    </source>
</reference>
<dbReference type="PROSITE" id="PS51257">
    <property type="entry name" value="PROKAR_LIPOPROTEIN"/>
    <property type="match status" value="1"/>
</dbReference>
<evidence type="ECO:0000313" key="3">
    <source>
        <dbReference type="Proteomes" id="UP001596368"/>
    </source>
</evidence>
<proteinExistence type="predicted"/>
<feature type="region of interest" description="Disordered" evidence="1">
    <location>
        <begin position="101"/>
        <end position="120"/>
    </location>
</feature>
<feature type="region of interest" description="Disordered" evidence="1">
    <location>
        <begin position="26"/>
        <end position="62"/>
    </location>
</feature>
<evidence type="ECO:0000313" key="2">
    <source>
        <dbReference type="EMBL" id="MFC7136265.1"/>
    </source>
</evidence>
<comment type="caution">
    <text evidence="2">The sequence shown here is derived from an EMBL/GenBank/DDBJ whole genome shotgun (WGS) entry which is preliminary data.</text>
</comment>
<accession>A0ABD5XRJ4</accession>
<dbReference type="Proteomes" id="UP001596368">
    <property type="component" value="Unassembled WGS sequence"/>
</dbReference>
<gene>
    <name evidence="2" type="ORF">ACFQRB_06260</name>
</gene>
<dbReference type="AlphaFoldDB" id="A0ABD5XRJ4"/>
<keyword evidence="3" id="KW-1185">Reference proteome</keyword>
<dbReference type="EMBL" id="JBHSZG010000001">
    <property type="protein sequence ID" value="MFC7136265.1"/>
    <property type="molecule type" value="Genomic_DNA"/>
</dbReference>
<feature type="compositionally biased region" description="Low complexity" evidence="1">
    <location>
        <begin position="26"/>
        <end position="41"/>
    </location>
</feature>
<evidence type="ECO:0000256" key="1">
    <source>
        <dbReference type="SAM" id="MobiDB-lite"/>
    </source>
</evidence>
<sequence>MPPSRLTVITVFLVAVVLAGGCLGTPGQATTASASTTAQPTETHAGTEYAAHRPAPSQSVTLENRWDRSVSIRVTVVRVATGETVLDETFAVDPGSEVAAYDTVEADPQGSSGSRSRRRR</sequence>
<protein>
    <submittedName>
        <fullName evidence="2">Uncharacterized protein</fullName>
    </submittedName>
</protein>
<organism evidence="2 3">
    <name type="scientific">Halobaculum litoreum</name>
    <dbReference type="NCBI Taxonomy" id="3031998"/>
    <lineage>
        <taxon>Archaea</taxon>
        <taxon>Methanobacteriati</taxon>
        <taxon>Methanobacteriota</taxon>
        <taxon>Stenosarchaea group</taxon>
        <taxon>Halobacteria</taxon>
        <taxon>Halobacteriales</taxon>
        <taxon>Haloferacaceae</taxon>
        <taxon>Halobaculum</taxon>
    </lineage>
</organism>